<gene>
    <name evidence="7" type="ORF">EAS64_32535</name>
</gene>
<organism evidence="7 8">
    <name type="scientific">Trebonia kvetii</name>
    <dbReference type="NCBI Taxonomy" id="2480626"/>
    <lineage>
        <taxon>Bacteria</taxon>
        <taxon>Bacillati</taxon>
        <taxon>Actinomycetota</taxon>
        <taxon>Actinomycetes</taxon>
        <taxon>Streptosporangiales</taxon>
        <taxon>Treboniaceae</taxon>
        <taxon>Trebonia</taxon>
    </lineage>
</organism>
<evidence type="ECO:0000259" key="6">
    <source>
        <dbReference type="PROSITE" id="PS50977"/>
    </source>
</evidence>
<evidence type="ECO:0000256" key="1">
    <source>
        <dbReference type="ARBA" id="ARBA00023015"/>
    </source>
</evidence>
<keyword evidence="8" id="KW-1185">Reference proteome</keyword>
<evidence type="ECO:0000256" key="5">
    <source>
        <dbReference type="SAM" id="MobiDB-lite"/>
    </source>
</evidence>
<evidence type="ECO:0000256" key="3">
    <source>
        <dbReference type="ARBA" id="ARBA00023163"/>
    </source>
</evidence>
<keyword evidence="1" id="KW-0805">Transcription regulation</keyword>
<sequence length="219" mass="22260">MPQARRASSAASERAPRDASGARGVSGAARGAGGAGAGGARKGNRGPGAAAENRAALVAAAREVFGRDGIDAPLSAVARRAGVGQGSLYRHFPDRLSLALAAFAENIAALEASAGRPDSTLDDLMALLTDQVIDAAAFLDMLSGHADDPRVAAMSERVTAVLAAKLPDARRAGGYGAHVEASDLLLAIGMLSGVVARTPAAQRRATAERTWFLLRRALA</sequence>
<feature type="domain" description="HTH tetR-type" evidence="6">
    <location>
        <begin position="51"/>
        <end position="110"/>
    </location>
</feature>
<evidence type="ECO:0000256" key="4">
    <source>
        <dbReference type="PROSITE-ProRule" id="PRU00335"/>
    </source>
</evidence>
<dbReference type="SUPFAM" id="SSF46689">
    <property type="entry name" value="Homeodomain-like"/>
    <property type="match status" value="1"/>
</dbReference>
<feature type="region of interest" description="Disordered" evidence="5">
    <location>
        <begin position="1"/>
        <end position="48"/>
    </location>
</feature>
<dbReference type="Pfam" id="PF00440">
    <property type="entry name" value="TetR_N"/>
    <property type="match status" value="1"/>
</dbReference>
<reference evidence="7 8" key="1">
    <citation type="submission" date="2018-11" db="EMBL/GenBank/DDBJ databases">
        <title>Trebonia kvetii gen.nov., sp.nov., a novel acidophilic actinobacterium, and proposal of the new actinobacterial family Treboniaceae fam. nov.</title>
        <authorList>
            <person name="Rapoport D."/>
            <person name="Sagova-Mareckova M."/>
            <person name="Sedlacek I."/>
            <person name="Provaznik J."/>
            <person name="Kralova S."/>
            <person name="Pavlinic D."/>
            <person name="Benes V."/>
            <person name="Kopecky J."/>
        </authorList>
    </citation>
    <scope>NUCLEOTIDE SEQUENCE [LARGE SCALE GENOMIC DNA]</scope>
    <source>
        <strain evidence="7 8">15Tr583</strain>
    </source>
</reference>
<keyword evidence="2 4" id="KW-0238">DNA-binding</keyword>
<dbReference type="InterPro" id="IPR050109">
    <property type="entry name" value="HTH-type_TetR-like_transc_reg"/>
</dbReference>
<dbReference type="OrthoDB" id="9795011at2"/>
<dbReference type="GO" id="GO:0003700">
    <property type="term" value="F:DNA-binding transcription factor activity"/>
    <property type="evidence" value="ECO:0007669"/>
    <property type="project" value="TreeGrafter"/>
</dbReference>
<dbReference type="RefSeq" id="WP_145859303.1">
    <property type="nucleotide sequence ID" value="NZ_RPFW01000007.1"/>
</dbReference>
<dbReference type="EMBL" id="RPFW01000007">
    <property type="protein sequence ID" value="TVZ01040.1"/>
    <property type="molecule type" value="Genomic_DNA"/>
</dbReference>
<dbReference type="InterPro" id="IPR001647">
    <property type="entry name" value="HTH_TetR"/>
</dbReference>
<proteinExistence type="predicted"/>
<feature type="compositionally biased region" description="Low complexity" evidence="5">
    <location>
        <begin position="1"/>
        <end position="29"/>
    </location>
</feature>
<dbReference type="GO" id="GO:0000976">
    <property type="term" value="F:transcription cis-regulatory region binding"/>
    <property type="evidence" value="ECO:0007669"/>
    <property type="project" value="TreeGrafter"/>
</dbReference>
<name>A0A6P2BQ07_9ACTN</name>
<accession>A0A6P2BQ07</accession>
<dbReference type="PANTHER" id="PTHR30055">
    <property type="entry name" value="HTH-TYPE TRANSCRIPTIONAL REGULATOR RUTR"/>
    <property type="match status" value="1"/>
</dbReference>
<feature type="DNA-binding region" description="H-T-H motif" evidence="4">
    <location>
        <begin position="73"/>
        <end position="92"/>
    </location>
</feature>
<dbReference type="PANTHER" id="PTHR30055:SF234">
    <property type="entry name" value="HTH-TYPE TRANSCRIPTIONAL REGULATOR BETI"/>
    <property type="match status" value="1"/>
</dbReference>
<dbReference type="InterPro" id="IPR009057">
    <property type="entry name" value="Homeodomain-like_sf"/>
</dbReference>
<evidence type="ECO:0000313" key="8">
    <source>
        <dbReference type="Proteomes" id="UP000460272"/>
    </source>
</evidence>
<comment type="caution">
    <text evidence="7">The sequence shown here is derived from an EMBL/GenBank/DDBJ whole genome shotgun (WGS) entry which is preliminary data.</text>
</comment>
<dbReference type="PROSITE" id="PS50977">
    <property type="entry name" value="HTH_TETR_2"/>
    <property type="match status" value="1"/>
</dbReference>
<feature type="compositionally biased region" description="Gly residues" evidence="5">
    <location>
        <begin position="30"/>
        <end position="41"/>
    </location>
</feature>
<keyword evidence="3" id="KW-0804">Transcription</keyword>
<evidence type="ECO:0000256" key="2">
    <source>
        <dbReference type="ARBA" id="ARBA00023125"/>
    </source>
</evidence>
<dbReference type="Gene3D" id="1.10.357.10">
    <property type="entry name" value="Tetracycline Repressor, domain 2"/>
    <property type="match status" value="1"/>
</dbReference>
<protein>
    <submittedName>
        <fullName evidence="7">TetR/AcrR family transcriptional regulator</fullName>
    </submittedName>
</protein>
<dbReference type="Proteomes" id="UP000460272">
    <property type="component" value="Unassembled WGS sequence"/>
</dbReference>
<dbReference type="PRINTS" id="PR00455">
    <property type="entry name" value="HTHTETR"/>
</dbReference>
<evidence type="ECO:0000313" key="7">
    <source>
        <dbReference type="EMBL" id="TVZ01040.1"/>
    </source>
</evidence>
<dbReference type="AlphaFoldDB" id="A0A6P2BQ07"/>